<evidence type="ECO:0000313" key="3">
    <source>
        <dbReference type="Proteomes" id="UP000095192"/>
    </source>
</evidence>
<keyword evidence="3" id="KW-1185">Reference proteome</keyword>
<feature type="region of interest" description="Disordered" evidence="1">
    <location>
        <begin position="1"/>
        <end position="20"/>
    </location>
</feature>
<dbReference type="Proteomes" id="UP000095192">
    <property type="component" value="Unassembled WGS sequence"/>
</dbReference>
<sequence length="100" mass="11161">MQTQQSCVTTQSFAPSARPEPRIPVMRAAAWGRLCSLLNNPVTGDPHTHSRLVNYPVMRWMPAVPVLESGPNDDAALQRICRLRQLQKGLRRQPEGGELC</sequence>
<evidence type="ECO:0000256" key="1">
    <source>
        <dbReference type="SAM" id="MobiDB-lite"/>
    </source>
</evidence>
<dbReference type="EMBL" id="JROU02002254">
    <property type="protein sequence ID" value="OEH73684.1"/>
    <property type="molecule type" value="Genomic_DNA"/>
</dbReference>
<proteinExistence type="predicted"/>
<comment type="caution">
    <text evidence="2">The sequence shown here is derived from an EMBL/GenBank/DDBJ whole genome shotgun (WGS) entry which is preliminary data.</text>
</comment>
<name>A0A1D3CR62_9EIME</name>
<feature type="compositionally biased region" description="Polar residues" evidence="1">
    <location>
        <begin position="1"/>
        <end position="14"/>
    </location>
</feature>
<accession>A0A1D3CR62</accession>
<gene>
    <name evidence="2" type="ORF">cyc_05246</name>
</gene>
<evidence type="ECO:0000313" key="2">
    <source>
        <dbReference type="EMBL" id="OEH73684.1"/>
    </source>
</evidence>
<dbReference type="InParanoid" id="A0A1D3CR62"/>
<organism evidence="2 3">
    <name type="scientific">Cyclospora cayetanensis</name>
    <dbReference type="NCBI Taxonomy" id="88456"/>
    <lineage>
        <taxon>Eukaryota</taxon>
        <taxon>Sar</taxon>
        <taxon>Alveolata</taxon>
        <taxon>Apicomplexa</taxon>
        <taxon>Conoidasida</taxon>
        <taxon>Coccidia</taxon>
        <taxon>Eucoccidiorida</taxon>
        <taxon>Eimeriorina</taxon>
        <taxon>Eimeriidae</taxon>
        <taxon>Cyclospora</taxon>
    </lineage>
</organism>
<reference evidence="2 3" key="1">
    <citation type="journal article" date="2016" name="BMC Genomics">
        <title>Comparative genomics reveals Cyclospora cayetanensis possesses coccidia-like metabolism and invasion components but unique surface antigens.</title>
        <authorList>
            <person name="Liu S."/>
            <person name="Wang L."/>
            <person name="Zheng H."/>
            <person name="Xu Z."/>
            <person name="Roellig D.M."/>
            <person name="Li N."/>
            <person name="Frace M.A."/>
            <person name="Tang K."/>
            <person name="Arrowood M.J."/>
            <person name="Moss D.M."/>
            <person name="Zhang L."/>
            <person name="Feng Y."/>
            <person name="Xiao L."/>
        </authorList>
    </citation>
    <scope>NUCLEOTIDE SEQUENCE [LARGE SCALE GENOMIC DNA]</scope>
    <source>
        <strain evidence="2 3">CHN_HEN01</strain>
    </source>
</reference>
<dbReference type="VEuPathDB" id="ToxoDB:cyc_05246"/>
<protein>
    <submittedName>
        <fullName evidence="2">Uncharacterized protein</fullName>
    </submittedName>
</protein>
<dbReference type="AlphaFoldDB" id="A0A1D3CR62"/>